<name>A0A346NP90_9ALTE</name>
<protein>
    <submittedName>
        <fullName evidence="3">Glycosyltransferase</fullName>
    </submittedName>
</protein>
<dbReference type="InterPro" id="IPR001296">
    <property type="entry name" value="Glyco_trans_1"/>
</dbReference>
<dbReference type="GO" id="GO:1901135">
    <property type="term" value="P:carbohydrate derivative metabolic process"/>
    <property type="evidence" value="ECO:0007669"/>
    <property type="project" value="UniProtKB-ARBA"/>
</dbReference>
<evidence type="ECO:0000259" key="2">
    <source>
        <dbReference type="Pfam" id="PF13439"/>
    </source>
</evidence>
<dbReference type="Pfam" id="PF13439">
    <property type="entry name" value="Glyco_transf_4"/>
    <property type="match status" value="1"/>
</dbReference>
<accession>A0A346NP90</accession>
<dbReference type="AlphaFoldDB" id="A0A346NP90"/>
<dbReference type="CDD" id="cd03811">
    <property type="entry name" value="GT4_GT28_WabH-like"/>
    <property type="match status" value="1"/>
</dbReference>
<reference evidence="3 4" key="1">
    <citation type="submission" date="2018-08" db="EMBL/GenBank/DDBJ databases">
        <title>Salinimonas sediminis sp. nov., a piezophilic bacterium isolated from a deep-sea sediment sample from the New Britain Trench.</title>
        <authorList>
            <person name="Cao J."/>
        </authorList>
    </citation>
    <scope>NUCLEOTIDE SEQUENCE [LARGE SCALE GENOMIC DNA]</scope>
    <source>
        <strain evidence="3 4">N102</strain>
    </source>
</reference>
<evidence type="ECO:0000313" key="4">
    <source>
        <dbReference type="Proteomes" id="UP000262073"/>
    </source>
</evidence>
<dbReference type="InterPro" id="IPR028098">
    <property type="entry name" value="Glyco_trans_4-like_N"/>
</dbReference>
<dbReference type="PANTHER" id="PTHR12526">
    <property type="entry name" value="GLYCOSYLTRANSFERASE"/>
    <property type="match status" value="1"/>
</dbReference>
<dbReference type="OrthoDB" id="9775208at2"/>
<gene>
    <name evidence="3" type="ORF">D0Y50_13915</name>
</gene>
<dbReference type="Gene3D" id="3.40.50.2000">
    <property type="entry name" value="Glycogen Phosphorylase B"/>
    <property type="match status" value="2"/>
</dbReference>
<dbReference type="Pfam" id="PF00534">
    <property type="entry name" value="Glycos_transf_1"/>
    <property type="match status" value="1"/>
</dbReference>
<dbReference type="SUPFAM" id="SSF53756">
    <property type="entry name" value="UDP-Glycosyltransferase/glycogen phosphorylase"/>
    <property type="match status" value="1"/>
</dbReference>
<sequence>MKIMQIVSGDKWAGAEVQVWTLCAQLVRQGHQVNAVVLNPGRLAEQLMAAGVTVTVLDETRFGFKTLLNKIKLELRRVQPDVVHTHRQKENILGSVANRLTVRARCFRTVHGAPEFTPSAKQRIQIALDTYCGRYLQHGVISVSDELTQKLAGRFSASRIHTIANGISTKDVQSDAANNKVEPVDENYVHIGFVGRLEPVKRVDLFIGTAAKLCEQRKPEDGKPLRFHIFGDGSLHATLVQQAQQAGISDNIVFHGHTDVVRSWISQMNFLLMPSDHEGLPMTALESLALGVPLVAHATGGLKPLLSEAFAAGLVSDHSVQGYTAQMQQVLDKPWSVSLPAAYSAATSAQHYCTLYAG</sequence>
<feature type="domain" description="Glycosyltransferase subfamily 4-like N-terminal" evidence="2">
    <location>
        <begin position="14"/>
        <end position="170"/>
    </location>
</feature>
<keyword evidence="3" id="KW-0808">Transferase</keyword>
<dbReference type="PANTHER" id="PTHR12526:SF630">
    <property type="entry name" value="GLYCOSYLTRANSFERASE"/>
    <property type="match status" value="1"/>
</dbReference>
<dbReference type="EMBL" id="CP031769">
    <property type="protein sequence ID" value="AXR07347.1"/>
    <property type="molecule type" value="Genomic_DNA"/>
</dbReference>
<organism evidence="3 4">
    <name type="scientific">Salinimonas sediminis</name>
    <dbReference type="NCBI Taxonomy" id="2303538"/>
    <lineage>
        <taxon>Bacteria</taxon>
        <taxon>Pseudomonadati</taxon>
        <taxon>Pseudomonadota</taxon>
        <taxon>Gammaproteobacteria</taxon>
        <taxon>Alteromonadales</taxon>
        <taxon>Alteromonadaceae</taxon>
        <taxon>Alteromonas/Salinimonas group</taxon>
        <taxon>Salinimonas</taxon>
    </lineage>
</organism>
<dbReference type="GO" id="GO:0016757">
    <property type="term" value="F:glycosyltransferase activity"/>
    <property type="evidence" value="ECO:0007669"/>
    <property type="project" value="InterPro"/>
</dbReference>
<proteinExistence type="predicted"/>
<dbReference type="KEGG" id="salm:D0Y50_13915"/>
<dbReference type="Proteomes" id="UP000262073">
    <property type="component" value="Chromosome"/>
</dbReference>
<dbReference type="RefSeq" id="WP_108565916.1">
    <property type="nucleotide sequence ID" value="NZ_CP031769.1"/>
</dbReference>
<keyword evidence="4" id="KW-1185">Reference proteome</keyword>
<evidence type="ECO:0000313" key="3">
    <source>
        <dbReference type="EMBL" id="AXR07347.1"/>
    </source>
</evidence>
<feature type="domain" description="Glycosyl transferase family 1" evidence="1">
    <location>
        <begin position="179"/>
        <end position="334"/>
    </location>
</feature>
<evidence type="ECO:0000259" key="1">
    <source>
        <dbReference type="Pfam" id="PF00534"/>
    </source>
</evidence>